<feature type="chain" id="PRO_5012815406" evidence="1">
    <location>
        <begin position="19"/>
        <end position="106"/>
    </location>
</feature>
<name>A0A1L9WF49_ASPA1</name>
<dbReference type="Proteomes" id="UP000184546">
    <property type="component" value="Unassembled WGS sequence"/>
</dbReference>
<evidence type="ECO:0000313" key="3">
    <source>
        <dbReference type="Proteomes" id="UP000184546"/>
    </source>
</evidence>
<feature type="signal peptide" evidence="1">
    <location>
        <begin position="1"/>
        <end position="18"/>
    </location>
</feature>
<evidence type="ECO:0000313" key="2">
    <source>
        <dbReference type="EMBL" id="OJJ94800.1"/>
    </source>
</evidence>
<evidence type="ECO:0000256" key="1">
    <source>
        <dbReference type="SAM" id="SignalP"/>
    </source>
</evidence>
<dbReference type="AlphaFoldDB" id="A0A1L9WF49"/>
<dbReference type="GeneID" id="30975956"/>
<organism evidence="2 3">
    <name type="scientific">Aspergillus aculeatus (strain ATCC 16872 / CBS 172.66 / WB 5094)</name>
    <dbReference type="NCBI Taxonomy" id="690307"/>
    <lineage>
        <taxon>Eukaryota</taxon>
        <taxon>Fungi</taxon>
        <taxon>Dikarya</taxon>
        <taxon>Ascomycota</taxon>
        <taxon>Pezizomycotina</taxon>
        <taxon>Eurotiomycetes</taxon>
        <taxon>Eurotiomycetidae</taxon>
        <taxon>Eurotiales</taxon>
        <taxon>Aspergillaceae</taxon>
        <taxon>Aspergillus</taxon>
        <taxon>Aspergillus subgen. Circumdati</taxon>
    </lineage>
</organism>
<proteinExistence type="predicted"/>
<dbReference type="RefSeq" id="XP_020051140.1">
    <property type="nucleotide sequence ID" value="XM_020202142.1"/>
</dbReference>
<accession>A0A1L9WF49</accession>
<gene>
    <name evidence="2" type="ORF">ASPACDRAFT_48494</name>
</gene>
<sequence>MQLFGFLSVMVAISSASAYQVRAYSDTSCDTLVWEANYEEVGRCVTFKVGSTVRAVRLPTSGYSLEAFHLTKCDTSILYAETTMGAPTGCLTLDEDVSFGSFRVTS</sequence>
<keyword evidence="3" id="KW-1185">Reference proteome</keyword>
<reference evidence="3" key="1">
    <citation type="journal article" date="2017" name="Genome Biol.">
        <title>Comparative genomics reveals high biological diversity and specific adaptations in the industrially and medically important fungal genus Aspergillus.</title>
        <authorList>
            <person name="de Vries R.P."/>
            <person name="Riley R."/>
            <person name="Wiebenga A."/>
            <person name="Aguilar-Osorio G."/>
            <person name="Amillis S."/>
            <person name="Uchima C.A."/>
            <person name="Anderluh G."/>
            <person name="Asadollahi M."/>
            <person name="Askin M."/>
            <person name="Barry K."/>
            <person name="Battaglia E."/>
            <person name="Bayram O."/>
            <person name="Benocci T."/>
            <person name="Braus-Stromeyer S.A."/>
            <person name="Caldana C."/>
            <person name="Canovas D."/>
            <person name="Cerqueira G.C."/>
            <person name="Chen F."/>
            <person name="Chen W."/>
            <person name="Choi C."/>
            <person name="Clum A."/>
            <person name="Dos Santos R.A."/>
            <person name="Damasio A.R."/>
            <person name="Diallinas G."/>
            <person name="Emri T."/>
            <person name="Fekete E."/>
            <person name="Flipphi M."/>
            <person name="Freyberg S."/>
            <person name="Gallo A."/>
            <person name="Gournas C."/>
            <person name="Habgood R."/>
            <person name="Hainaut M."/>
            <person name="Harispe M.L."/>
            <person name="Henrissat B."/>
            <person name="Hilden K.S."/>
            <person name="Hope R."/>
            <person name="Hossain A."/>
            <person name="Karabika E."/>
            <person name="Karaffa L."/>
            <person name="Karanyi Z."/>
            <person name="Krasevec N."/>
            <person name="Kuo A."/>
            <person name="Kusch H."/>
            <person name="LaButti K."/>
            <person name="Lagendijk E.L."/>
            <person name="Lapidus A."/>
            <person name="Levasseur A."/>
            <person name="Lindquist E."/>
            <person name="Lipzen A."/>
            <person name="Logrieco A.F."/>
            <person name="MacCabe A."/>
            <person name="Maekelae M.R."/>
            <person name="Malavazi I."/>
            <person name="Melin P."/>
            <person name="Meyer V."/>
            <person name="Mielnichuk N."/>
            <person name="Miskei M."/>
            <person name="Molnar A.P."/>
            <person name="Mule G."/>
            <person name="Ngan C.Y."/>
            <person name="Orejas M."/>
            <person name="Orosz E."/>
            <person name="Ouedraogo J.P."/>
            <person name="Overkamp K.M."/>
            <person name="Park H.-S."/>
            <person name="Perrone G."/>
            <person name="Piumi F."/>
            <person name="Punt P.J."/>
            <person name="Ram A.F."/>
            <person name="Ramon A."/>
            <person name="Rauscher S."/>
            <person name="Record E."/>
            <person name="Riano-Pachon D.M."/>
            <person name="Robert V."/>
            <person name="Roehrig J."/>
            <person name="Ruller R."/>
            <person name="Salamov A."/>
            <person name="Salih N.S."/>
            <person name="Samson R.A."/>
            <person name="Sandor E."/>
            <person name="Sanguinetti M."/>
            <person name="Schuetze T."/>
            <person name="Sepcic K."/>
            <person name="Shelest E."/>
            <person name="Sherlock G."/>
            <person name="Sophianopoulou V."/>
            <person name="Squina F.M."/>
            <person name="Sun H."/>
            <person name="Susca A."/>
            <person name="Todd R.B."/>
            <person name="Tsang A."/>
            <person name="Unkles S.E."/>
            <person name="van de Wiele N."/>
            <person name="van Rossen-Uffink D."/>
            <person name="Oliveira J.V."/>
            <person name="Vesth T.C."/>
            <person name="Visser J."/>
            <person name="Yu J.-H."/>
            <person name="Zhou M."/>
            <person name="Andersen M.R."/>
            <person name="Archer D.B."/>
            <person name="Baker S.E."/>
            <person name="Benoit I."/>
            <person name="Brakhage A.A."/>
            <person name="Braus G.H."/>
            <person name="Fischer R."/>
            <person name="Frisvad J.C."/>
            <person name="Goldman G.H."/>
            <person name="Houbraken J."/>
            <person name="Oakley B."/>
            <person name="Pocsi I."/>
            <person name="Scazzocchio C."/>
            <person name="Seiboth B."/>
            <person name="vanKuyk P.A."/>
            <person name="Wortman J."/>
            <person name="Dyer P.S."/>
            <person name="Grigoriev I.V."/>
        </authorList>
    </citation>
    <scope>NUCLEOTIDE SEQUENCE [LARGE SCALE GENOMIC DNA]</scope>
    <source>
        <strain evidence="3">ATCC 16872 / CBS 172.66 / WB 5094</strain>
    </source>
</reference>
<dbReference type="EMBL" id="KV878993">
    <property type="protein sequence ID" value="OJJ94800.1"/>
    <property type="molecule type" value="Genomic_DNA"/>
</dbReference>
<dbReference type="VEuPathDB" id="FungiDB:ASPACDRAFT_48494"/>
<keyword evidence="1" id="KW-0732">Signal</keyword>
<protein>
    <submittedName>
        <fullName evidence="2">Uncharacterized protein</fullName>
    </submittedName>
</protein>